<evidence type="ECO:0000256" key="6">
    <source>
        <dbReference type="ARBA" id="ARBA00022777"/>
    </source>
</evidence>
<dbReference type="Proteomes" id="UP000031521">
    <property type="component" value="Chromosome"/>
</dbReference>
<dbReference type="Gene3D" id="3.40.50.300">
    <property type="entry name" value="P-loop containing nucleotide triphosphate hydrolases"/>
    <property type="match status" value="1"/>
</dbReference>
<comment type="pathway">
    <text evidence="1">Carbohydrate acid metabolism.</text>
</comment>
<dbReference type="GO" id="GO:0005975">
    <property type="term" value="P:carbohydrate metabolic process"/>
    <property type="evidence" value="ECO:0007669"/>
    <property type="project" value="InterPro"/>
</dbReference>
<dbReference type="GO" id="GO:0005524">
    <property type="term" value="F:ATP binding"/>
    <property type="evidence" value="ECO:0007669"/>
    <property type="project" value="UniProtKB-KW"/>
</dbReference>
<proteinExistence type="inferred from homology"/>
<dbReference type="InterPro" id="IPR006001">
    <property type="entry name" value="Therm_gnt_kin"/>
</dbReference>
<evidence type="ECO:0000313" key="10">
    <source>
        <dbReference type="EMBL" id="AJE46977.1"/>
    </source>
</evidence>
<dbReference type="InterPro" id="IPR031322">
    <property type="entry name" value="Shikimate/glucono_kinase"/>
</dbReference>
<organism evidence="10 11">
    <name type="scientific">Celeribacter indicus</name>
    <dbReference type="NCBI Taxonomy" id="1208324"/>
    <lineage>
        <taxon>Bacteria</taxon>
        <taxon>Pseudomonadati</taxon>
        <taxon>Pseudomonadota</taxon>
        <taxon>Alphaproteobacteria</taxon>
        <taxon>Rhodobacterales</taxon>
        <taxon>Roseobacteraceae</taxon>
        <taxon>Celeribacter</taxon>
    </lineage>
</organism>
<dbReference type="Pfam" id="PF01202">
    <property type="entry name" value="SKI"/>
    <property type="match status" value="1"/>
</dbReference>
<dbReference type="PANTHER" id="PTHR43442:SF3">
    <property type="entry name" value="GLUCONOKINASE-RELATED"/>
    <property type="match status" value="1"/>
</dbReference>
<dbReference type="EC" id="2.7.1.12" evidence="3 9"/>
<protein>
    <recommendedName>
        <fullName evidence="3 9">Gluconokinase</fullName>
        <ecNumber evidence="3 9">2.7.1.12</ecNumber>
    </recommendedName>
</protein>
<evidence type="ECO:0000256" key="3">
    <source>
        <dbReference type="ARBA" id="ARBA00012054"/>
    </source>
</evidence>
<dbReference type="NCBIfam" id="TIGR01313">
    <property type="entry name" value="therm_gnt_kin"/>
    <property type="match status" value="1"/>
</dbReference>
<keyword evidence="5 9" id="KW-0547">Nucleotide-binding</keyword>
<comment type="similarity">
    <text evidence="2 9">Belongs to the gluconokinase GntK/GntV family.</text>
</comment>
<name>A0A0B5E3H8_9RHOB</name>
<evidence type="ECO:0000256" key="8">
    <source>
        <dbReference type="ARBA" id="ARBA00048090"/>
    </source>
</evidence>
<keyword evidence="4 9" id="KW-0808">Transferase</keyword>
<gene>
    <name evidence="10" type="ORF">P73_2262</name>
</gene>
<dbReference type="OrthoDB" id="9795716at2"/>
<evidence type="ECO:0000256" key="4">
    <source>
        <dbReference type="ARBA" id="ARBA00022679"/>
    </source>
</evidence>
<dbReference type="HOGENOM" id="CLU_077168_4_1_5"/>
<accession>A0A0B5E3H8</accession>
<reference evidence="10 11" key="1">
    <citation type="journal article" date="2014" name="Int. J. Syst. Evol. Microbiol.">
        <title>Celeribacter indicus sp. nov., a polycyclic aromatic hydrocarbon-degrading bacterium from deep-sea sediment and reclassification of Huaishuia halophila as Celeribacter halophilus comb. nov.</title>
        <authorList>
            <person name="Lai Q."/>
            <person name="Cao J."/>
            <person name="Yuan J."/>
            <person name="Li F."/>
            <person name="Shao Z."/>
        </authorList>
    </citation>
    <scope>NUCLEOTIDE SEQUENCE [LARGE SCALE GENOMIC DNA]</scope>
    <source>
        <strain evidence="10">P73</strain>
    </source>
</reference>
<evidence type="ECO:0000256" key="7">
    <source>
        <dbReference type="ARBA" id="ARBA00022840"/>
    </source>
</evidence>
<dbReference type="GO" id="GO:0046316">
    <property type="term" value="F:gluconokinase activity"/>
    <property type="evidence" value="ECO:0007669"/>
    <property type="project" value="UniProtKB-EC"/>
</dbReference>
<dbReference type="KEGG" id="cid:P73_2262"/>
<keyword evidence="11" id="KW-1185">Reference proteome</keyword>
<comment type="catalytic activity">
    <reaction evidence="8 9">
        <text>D-gluconate + ATP = 6-phospho-D-gluconate + ADP + H(+)</text>
        <dbReference type="Rhea" id="RHEA:19433"/>
        <dbReference type="ChEBI" id="CHEBI:15378"/>
        <dbReference type="ChEBI" id="CHEBI:18391"/>
        <dbReference type="ChEBI" id="CHEBI:30616"/>
        <dbReference type="ChEBI" id="CHEBI:58759"/>
        <dbReference type="ChEBI" id="CHEBI:456216"/>
        <dbReference type="EC" id="2.7.1.12"/>
    </reaction>
</comment>
<evidence type="ECO:0000256" key="1">
    <source>
        <dbReference type="ARBA" id="ARBA00004761"/>
    </source>
</evidence>
<keyword evidence="7 9" id="KW-0067">ATP-binding</keyword>
<keyword evidence="6 9" id="KW-0418">Kinase</keyword>
<dbReference type="EMBL" id="CP004393">
    <property type="protein sequence ID" value="AJE46977.1"/>
    <property type="molecule type" value="Genomic_DNA"/>
</dbReference>
<dbReference type="InterPro" id="IPR027417">
    <property type="entry name" value="P-loop_NTPase"/>
</dbReference>
<evidence type="ECO:0000256" key="5">
    <source>
        <dbReference type="ARBA" id="ARBA00022741"/>
    </source>
</evidence>
<evidence type="ECO:0000256" key="2">
    <source>
        <dbReference type="ARBA" id="ARBA00008420"/>
    </source>
</evidence>
<dbReference type="SUPFAM" id="SSF52540">
    <property type="entry name" value="P-loop containing nucleoside triphosphate hydrolases"/>
    <property type="match status" value="1"/>
</dbReference>
<evidence type="ECO:0000313" key="11">
    <source>
        <dbReference type="Proteomes" id="UP000031521"/>
    </source>
</evidence>
<dbReference type="AlphaFoldDB" id="A0A0B5E3H8"/>
<dbReference type="PANTHER" id="PTHR43442">
    <property type="entry name" value="GLUCONOKINASE-RELATED"/>
    <property type="match status" value="1"/>
</dbReference>
<sequence>MPEKRPATERAPRIVVMGVSGCGKSTFGARLGAALRLPFLEGDLFHPPENRAAMAAGRPLDDAMRGPWLDRLAQALTAYRETGCVLSCSALKRAYRDRLRQAGPLLFLHLALDPQTARARVGTRSGHYMPATLVESQFAALEPPAADEAALVLDATASRDALVQAALSRLAAGRR</sequence>
<evidence type="ECO:0000256" key="9">
    <source>
        <dbReference type="RuleBase" id="RU363066"/>
    </source>
</evidence>
<dbReference type="GO" id="GO:0005737">
    <property type="term" value="C:cytoplasm"/>
    <property type="evidence" value="ECO:0007669"/>
    <property type="project" value="TreeGrafter"/>
</dbReference>
<dbReference type="CDD" id="cd02021">
    <property type="entry name" value="GntK"/>
    <property type="match status" value="1"/>
</dbReference>
<dbReference type="RefSeq" id="WP_043871647.1">
    <property type="nucleotide sequence ID" value="NZ_CP004393.1"/>
</dbReference>
<dbReference type="STRING" id="1208324.P73_2262"/>